<dbReference type="InterPro" id="IPR001789">
    <property type="entry name" value="Sig_transdc_resp-reg_receiver"/>
</dbReference>
<dbReference type="EMBL" id="CP142149">
    <property type="protein sequence ID" value="WSE33723.1"/>
    <property type="molecule type" value="Genomic_DNA"/>
</dbReference>
<keyword evidence="9" id="KW-1185">Reference proteome</keyword>
<dbReference type="InterPro" id="IPR011006">
    <property type="entry name" value="CheY-like_superfamily"/>
</dbReference>
<dbReference type="CDD" id="cd06170">
    <property type="entry name" value="LuxR_C_like"/>
    <property type="match status" value="1"/>
</dbReference>
<evidence type="ECO:0000256" key="2">
    <source>
        <dbReference type="ARBA" id="ARBA00023015"/>
    </source>
</evidence>
<dbReference type="InterPro" id="IPR000792">
    <property type="entry name" value="Tscrpt_reg_LuxR_C"/>
</dbReference>
<accession>A0ABZ1IJ50</accession>
<evidence type="ECO:0000256" key="3">
    <source>
        <dbReference type="ARBA" id="ARBA00023125"/>
    </source>
</evidence>
<dbReference type="Gene3D" id="3.40.50.2300">
    <property type="match status" value="1"/>
</dbReference>
<dbReference type="PANTHER" id="PTHR43214">
    <property type="entry name" value="TWO-COMPONENT RESPONSE REGULATOR"/>
    <property type="match status" value="1"/>
</dbReference>
<evidence type="ECO:0000313" key="9">
    <source>
        <dbReference type="Proteomes" id="UP001330812"/>
    </source>
</evidence>
<dbReference type="PROSITE" id="PS50043">
    <property type="entry name" value="HTH_LUXR_2"/>
    <property type="match status" value="1"/>
</dbReference>
<evidence type="ECO:0000259" key="6">
    <source>
        <dbReference type="PROSITE" id="PS50043"/>
    </source>
</evidence>
<dbReference type="PANTHER" id="PTHR43214:SF24">
    <property type="entry name" value="TRANSCRIPTIONAL REGULATORY PROTEIN NARL-RELATED"/>
    <property type="match status" value="1"/>
</dbReference>
<organism evidence="8 9">
    <name type="scientific">Amycolatopsis rhabdoformis</name>
    <dbReference type="NCBI Taxonomy" id="1448059"/>
    <lineage>
        <taxon>Bacteria</taxon>
        <taxon>Bacillati</taxon>
        <taxon>Actinomycetota</taxon>
        <taxon>Actinomycetes</taxon>
        <taxon>Pseudonocardiales</taxon>
        <taxon>Pseudonocardiaceae</taxon>
        <taxon>Amycolatopsis</taxon>
    </lineage>
</organism>
<name>A0ABZ1IJ50_9PSEU</name>
<feature type="domain" description="Response regulatory" evidence="7">
    <location>
        <begin position="8"/>
        <end position="124"/>
    </location>
</feature>
<dbReference type="Pfam" id="PF00196">
    <property type="entry name" value="GerE"/>
    <property type="match status" value="1"/>
</dbReference>
<dbReference type="PROSITE" id="PS50110">
    <property type="entry name" value="RESPONSE_REGULATORY"/>
    <property type="match status" value="1"/>
</dbReference>
<sequence>MDGPRVISVFLVDDHELVRRGVAELVEDEEDLTVAGQAASVAEALARIPAVRPDVAVLDVRLPDGDGVRLCRDLRASLPGLRCLMLTSFTDERSMVDAVLAGADGYVIKDIKGLQLVDAVRRVAAGHSLLDERAVAALMTKLRESTRGPGPLATLTEQERVLLDLIGEGLTNRQIAERMFLAEKTVKNYVSRLLAKLGMERRTQAAVLVTALHDEERRAGG</sequence>
<dbReference type="PRINTS" id="PR00038">
    <property type="entry name" value="HTHLUXR"/>
</dbReference>
<feature type="modified residue" description="4-aspartylphosphate" evidence="5">
    <location>
        <position position="59"/>
    </location>
</feature>
<gene>
    <name evidence="8" type="ORF">VSH64_16685</name>
</gene>
<dbReference type="SUPFAM" id="SSF52172">
    <property type="entry name" value="CheY-like"/>
    <property type="match status" value="1"/>
</dbReference>
<dbReference type="Pfam" id="PF00072">
    <property type="entry name" value="Response_reg"/>
    <property type="match status" value="1"/>
</dbReference>
<dbReference type="Proteomes" id="UP001330812">
    <property type="component" value="Chromosome"/>
</dbReference>
<keyword evidence="4" id="KW-0804">Transcription</keyword>
<keyword evidence="2" id="KW-0805">Transcription regulation</keyword>
<evidence type="ECO:0000256" key="5">
    <source>
        <dbReference type="PROSITE-ProRule" id="PRU00169"/>
    </source>
</evidence>
<evidence type="ECO:0000259" key="7">
    <source>
        <dbReference type="PROSITE" id="PS50110"/>
    </source>
</evidence>
<dbReference type="CDD" id="cd17535">
    <property type="entry name" value="REC_NarL-like"/>
    <property type="match status" value="1"/>
</dbReference>
<evidence type="ECO:0000313" key="8">
    <source>
        <dbReference type="EMBL" id="WSE33723.1"/>
    </source>
</evidence>
<reference evidence="8 9" key="1">
    <citation type="journal article" date="2015" name="Int. J. Syst. Evol. Microbiol.">
        <title>Amycolatopsis rhabdoformis sp. nov., an actinomycete isolated from a tropical forest soil.</title>
        <authorList>
            <person name="Souza W.R."/>
            <person name="Silva R.E."/>
            <person name="Goodfellow M."/>
            <person name="Busarakam K."/>
            <person name="Figueiro F.S."/>
            <person name="Ferreira D."/>
            <person name="Rodrigues-Filho E."/>
            <person name="Moraes L.A.B."/>
            <person name="Zucchi T.D."/>
        </authorList>
    </citation>
    <scope>NUCLEOTIDE SEQUENCE [LARGE SCALE GENOMIC DNA]</scope>
    <source>
        <strain evidence="8 9">NCIMB 14900</strain>
    </source>
</reference>
<dbReference type="SMART" id="SM00421">
    <property type="entry name" value="HTH_LUXR"/>
    <property type="match status" value="1"/>
</dbReference>
<keyword evidence="1 5" id="KW-0597">Phosphoprotein</keyword>
<protein>
    <submittedName>
        <fullName evidence="8">Response regulator transcription factor</fullName>
    </submittedName>
</protein>
<keyword evidence="3" id="KW-0238">DNA-binding</keyword>
<dbReference type="InterPro" id="IPR058245">
    <property type="entry name" value="NreC/VraR/RcsB-like_REC"/>
</dbReference>
<evidence type="ECO:0000256" key="4">
    <source>
        <dbReference type="ARBA" id="ARBA00023163"/>
    </source>
</evidence>
<dbReference type="InterPro" id="IPR039420">
    <property type="entry name" value="WalR-like"/>
</dbReference>
<dbReference type="PROSITE" id="PS00622">
    <property type="entry name" value="HTH_LUXR_1"/>
    <property type="match status" value="1"/>
</dbReference>
<dbReference type="SMART" id="SM00448">
    <property type="entry name" value="REC"/>
    <property type="match status" value="1"/>
</dbReference>
<proteinExistence type="predicted"/>
<feature type="domain" description="HTH luxR-type" evidence="6">
    <location>
        <begin position="148"/>
        <end position="213"/>
    </location>
</feature>
<dbReference type="RefSeq" id="WP_326836522.1">
    <property type="nucleotide sequence ID" value="NZ_CP142149.1"/>
</dbReference>
<evidence type="ECO:0000256" key="1">
    <source>
        <dbReference type="ARBA" id="ARBA00022553"/>
    </source>
</evidence>